<gene>
    <name evidence="1" type="ORF">AGLY_013985</name>
</gene>
<accession>A0A6G0T550</accession>
<evidence type="ECO:0000313" key="2">
    <source>
        <dbReference type="Proteomes" id="UP000475862"/>
    </source>
</evidence>
<reference evidence="1 2" key="1">
    <citation type="submission" date="2019-08" db="EMBL/GenBank/DDBJ databases">
        <title>The genome of the soybean aphid Biotype 1, its phylome, world population structure and adaptation to the North American continent.</title>
        <authorList>
            <person name="Giordano R."/>
            <person name="Donthu R.K."/>
            <person name="Hernandez A.G."/>
            <person name="Wright C.L."/>
            <person name="Zimin A.V."/>
        </authorList>
    </citation>
    <scope>NUCLEOTIDE SEQUENCE [LARGE SCALE GENOMIC DNA]</scope>
    <source>
        <tissue evidence="1">Whole aphids</tissue>
    </source>
</reference>
<organism evidence="1 2">
    <name type="scientific">Aphis glycines</name>
    <name type="common">Soybean aphid</name>
    <dbReference type="NCBI Taxonomy" id="307491"/>
    <lineage>
        <taxon>Eukaryota</taxon>
        <taxon>Metazoa</taxon>
        <taxon>Ecdysozoa</taxon>
        <taxon>Arthropoda</taxon>
        <taxon>Hexapoda</taxon>
        <taxon>Insecta</taxon>
        <taxon>Pterygota</taxon>
        <taxon>Neoptera</taxon>
        <taxon>Paraneoptera</taxon>
        <taxon>Hemiptera</taxon>
        <taxon>Sternorrhyncha</taxon>
        <taxon>Aphidomorpha</taxon>
        <taxon>Aphidoidea</taxon>
        <taxon>Aphididae</taxon>
        <taxon>Aphidini</taxon>
        <taxon>Aphis</taxon>
        <taxon>Aphis</taxon>
    </lineage>
</organism>
<evidence type="ECO:0000313" key="1">
    <source>
        <dbReference type="EMBL" id="KAE9525936.1"/>
    </source>
</evidence>
<sequence>MRYKKLQLKLHHLQHCSNFPNNPLHLRQVLTFQPSPSSLHQSSSEYSWQSSHWHSASIIVVATSKTKKKLIQVSSLIIYWVIYKRIFKYFFSAINPESCERVILYLPNVATKRYTDKFRFMLIVYIGVEFQVLLLCCKFKEFCRQLKLLEGGLYCFIHLCYGLASKRLESFTCLVSYDSIPRRQHR</sequence>
<protein>
    <submittedName>
        <fullName evidence="1">Uncharacterized protein</fullName>
    </submittedName>
</protein>
<name>A0A6G0T550_APHGL</name>
<proteinExistence type="predicted"/>
<dbReference type="AlphaFoldDB" id="A0A6G0T550"/>
<comment type="caution">
    <text evidence="1">The sequence shown here is derived from an EMBL/GenBank/DDBJ whole genome shotgun (WGS) entry which is preliminary data.</text>
</comment>
<dbReference type="Proteomes" id="UP000475862">
    <property type="component" value="Unassembled WGS sequence"/>
</dbReference>
<dbReference type="EMBL" id="VYZN01000057">
    <property type="protein sequence ID" value="KAE9525936.1"/>
    <property type="molecule type" value="Genomic_DNA"/>
</dbReference>
<keyword evidence="2" id="KW-1185">Reference proteome</keyword>